<name>A0A5C6TFF5_FUSOC</name>
<accession>A0A5C6TFF5</accession>
<comment type="caution">
    <text evidence="1">The sequence shown here is derived from an EMBL/GenBank/DDBJ whole genome shotgun (WGS) entry which is preliminary data.</text>
</comment>
<dbReference type="Proteomes" id="UP000321331">
    <property type="component" value="Unassembled WGS sequence"/>
</dbReference>
<gene>
    <name evidence="1" type="ORF">FocTR4_00005927</name>
</gene>
<sequence length="130" mass="14779">MPCIEAHVSTSSSVFDLESDHDHTITVVLVLQLPLGSTDKEYEKAIGAQPKVWKWRQAEHLEKGKTYRIGTDRGSTIKEWFEGSTEELLRKPLAERTDDKMNKEPIVINVTQPAEFTMKRPDADGSLNWP</sequence>
<evidence type="ECO:0000313" key="2">
    <source>
        <dbReference type="Proteomes" id="UP000321331"/>
    </source>
</evidence>
<reference evidence="1 2" key="1">
    <citation type="submission" date="2019-07" db="EMBL/GenBank/DDBJ databases">
        <title>The First High-Quality Draft Genome Sequence of the Causal Agent of the Current Panama Disease Epidemic.</title>
        <authorList>
            <person name="Warmington R.J."/>
            <person name="Kay W."/>
            <person name="Jeffries A."/>
            <person name="Bebber D."/>
            <person name="Moore K."/>
            <person name="Studholme D.J."/>
        </authorList>
    </citation>
    <scope>NUCLEOTIDE SEQUENCE [LARGE SCALE GENOMIC DNA]</scope>
    <source>
        <strain evidence="1 2">TR4</strain>
    </source>
</reference>
<evidence type="ECO:0000313" key="1">
    <source>
        <dbReference type="EMBL" id="TXC09627.1"/>
    </source>
</evidence>
<dbReference type="EMBL" id="VMNF01000004">
    <property type="protein sequence ID" value="TXC09627.1"/>
    <property type="molecule type" value="Genomic_DNA"/>
</dbReference>
<proteinExistence type="predicted"/>
<protein>
    <submittedName>
        <fullName evidence="1">Uncharacterized protein</fullName>
    </submittedName>
</protein>
<organism evidence="1 2">
    <name type="scientific">Fusarium oxysporum f. sp. cubense</name>
    <dbReference type="NCBI Taxonomy" id="61366"/>
    <lineage>
        <taxon>Eukaryota</taxon>
        <taxon>Fungi</taxon>
        <taxon>Dikarya</taxon>
        <taxon>Ascomycota</taxon>
        <taxon>Pezizomycotina</taxon>
        <taxon>Sordariomycetes</taxon>
        <taxon>Hypocreomycetidae</taxon>
        <taxon>Hypocreales</taxon>
        <taxon>Nectriaceae</taxon>
        <taxon>Fusarium</taxon>
        <taxon>Fusarium oxysporum species complex</taxon>
    </lineage>
</organism>
<dbReference type="AlphaFoldDB" id="A0A5C6TFF5"/>